<organism evidence="2 3">
    <name type="scientific">Candidatus Bartonella washoeensis Sb944nv</name>
    <dbReference type="NCBI Taxonomy" id="1094563"/>
    <lineage>
        <taxon>Bacteria</taxon>
        <taxon>Pseudomonadati</taxon>
        <taxon>Pseudomonadota</taxon>
        <taxon>Alphaproteobacteria</taxon>
        <taxon>Hyphomicrobiales</taxon>
        <taxon>Bartonellaceae</taxon>
        <taxon>Bartonella</taxon>
    </lineage>
</organism>
<keyword evidence="1" id="KW-0812">Transmembrane</keyword>
<sequence>MNILTTLVAVLTMVVMFLTFIMVCFCTIMAVAAIYYSFIKRTAVLFRMDRKLKKSAKQQLGHQERELKGQSLTLDTGINAFSFKHSLALSKKDYKRIFRISLPIFVLSIVGNVCGMSVVPSLVRGAEVDHPLLFSLYLLSFVVWACIALFLPLILLCYTLLNYRLKTMIQKLEGN</sequence>
<dbReference type="RefSeq" id="WP_006923413.1">
    <property type="nucleotide sequence ID" value="NZ_JH725023.1"/>
</dbReference>
<dbReference type="eggNOG" id="ENOG5031430">
    <property type="taxonomic scope" value="Bacteria"/>
</dbReference>
<feature type="transmembrane region" description="Helical" evidence="1">
    <location>
        <begin position="135"/>
        <end position="161"/>
    </location>
</feature>
<accession>J0YYI0</accession>
<comment type="caution">
    <text evidence="2">The sequence shown here is derived from an EMBL/GenBank/DDBJ whole genome shotgun (WGS) entry which is preliminary data.</text>
</comment>
<gene>
    <name evidence="2" type="ORF">MCQ_00551</name>
</gene>
<dbReference type="PATRIC" id="fig|1094563.3.peg.633"/>
<dbReference type="HOGENOM" id="CLU_1352422_0_0_5"/>
<protein>
    <submittedName>
        <fullName evidence="2">Uncharacterized protein</fullName>
    </submittedName>
</protein>
<evidence type="ECO:0000313" key="2">
    <source>
        <dbReference type="EMBL" id="EJF80008.1"/>
    </source>
</evidence>
<keyword evidence="3" id="KW-1185">Reference proteome</keyword>
<evidence type="ECO:0000313" key="3">
    <source>
        <dbReference type="Proteomes" id="UP000008947"/>
    </source>
</evidence>
<feature type="transmembrane region" description="Helical" evidence="1">
    <location>
        <begin position="100"/>
        <end position="123"/>
    </location>
</feature>
<name>J0YYI0_9HYPH</name>
<keyword evidence="1" id="KW-1133">Transmembrane helix</keyword>
<keyword evidence="1" id="KW-0472">Membrane</keyword>
<dbReference type="Proteomes" id="UP000008947">
    <property type="component" value="Unassembled WGS sequence"/>
</dbReference>
<evidence type="ECO:0000256" key="1">
    <source>
        <dbReference type="SAM" id="Phobius"/>
    </source>
</evidence>
<dbReference type="AlphaFoldDB" id="J0YYI0"/>
<proteinExistence type="predicted"/>
<dbReference type="EMBL" id="AILU01000018">
    <property type="protein sequence ID" value="EJF80008.1"/>
    <property type="molecule type" value="Genomic_DNA"/>
</dbReference>
<reference evidence="2 3" key="1">
    <citation type="submission" date="2012-03" db="EMBL/GenBank/DDBJ databases">
        <title>The Genome Sequence of Bartonella washoensis Sb944nv.</title>
        <authorList>
            <consortium name="The Broad Institute Genome Sequencing Platform"/>
            <consortium name="The Broad Institute Genome Sequencing Center for Infectious Disease"/>
            <person name="Feldgarden M."/>
            <person name="Kirby J."/>
            <person name="Kosoy M."/>
            <person name="Birtles R."/>
            <person name="Probert W.S."/>
            <person name="Chiaraviglio L."/>
            <person name="Young S.K."/>
            <person name="Zeng Q."/>
            <person name="Gargeya S."/>
            <person name="Fitzgerald M."/>
            <person name="Haas B."/>
            <person name="Abouelleil A."/>
            <person name="Alvarado L."/>
            <person name="Arachchi H.M."/>
            <person name="Berlin A."/>
            <person name="Chapman S.B."/>
            <person name="Gearin G."/>
            <person name="Goldberg J."/>
            <person name="Griggs A."/>
            <person name="Gujja S."/>
            <person name="Hansen M."/>
            <person name="Heiman D."/>
            <person name="Howarth C."/>
            <person name="Larimer J."/>
            <person name="Lui A."/>
            <person name="MacDonald P.J.P."/>
            <person name="McCowen C."/>
            <person name="Montmayeur A."/>
            <person name="Murphy C."/>
            <person name="Neiman D."/>
            <person name="Pearson M."/>
            <person name="Priest M."/>
            <person name="Roberts A."/>
            <person name="Saif S."/>
            <person name="Shea T."/>
            <person name="Sisk P."/>
            <person name="Stolte C."/>
            <person name="Sykes S."/>
            <person name="Wortman J."/>
            <person name="Nusbaum C."/>
            <person name="Birren B."/>
        </authorList>
    </citation>
    <scope>NUCLEOTIDE SEQUENCE [LARGE SCALE GENOMIC DNA]</scope>
    <source>
        <strain evidence="2 3">Sb944nv</strain>
    </source>
</reference>
<feature type="transmembrane region" description="Helical" evidence="1">
    <location>
        <begin position="6"/>
        <end position="38"/>
    </location>
</feature>